<dbReference type="EMBL" id="JAACJK010000001">
    <property type="protein sequence ID" value="KAF5342688.1"/>
    <property type="molecule type" value="Genomic_DNA"/>
</dbReference>
<evidence type="ECO:0000256" key="5">
    <source>
        <dbReference type="SAM" id="MobiDB-lite"/>
    </source>
</evidence>
<feature type="transmembrane region" description="Helical" evidence="6">
    <location>
        <begin position="83"/>
        <end position="102"/>
    </location>
</feature>
<feature type="transmembrane region" description="Helical" evidence="6">
    <location>
        <begin position="44"/>
        <end position="71"/>
    </location>
</feature>
<dbReference type="PANTHER" id="PTHR23508">
    <property type="entry name" value="CARBOXYLIC ACID TRANSPORTER PROTEIN HOMOLOG"/>
    <property type="match status" value="1"/>
</dbReference>
<keyword evidence="3 6" id="KW-1133">Transmembrane helix</keyword>
<proteinExistence type="predicted"/>
<dbReference type="GO" id="GO:0005886">
    <property type="term" value="C:plasma membrane"/>
    <property type="evidence" value="ECO:0007669"/>
    <property type="project" value="TreeGrafter"/>
</dbReference>
<dbReference type="Pfam" id="PF00083">
    <property type="entry name" value="Sugar_tr"/>
    <property type="match status" value="1"/>
</dbReference>
<dbReference type="PROSITE" id="PS50850">
    <property type="entry name" value="MFS"/>
    <property type="match status" value="1"/>
</dbReference>
<protein>
    <recommendedName>
        <fullName evidence="7">Major facilitator superfamily (MFS) profile domain-containing protein</fullName>
    </recommendedName>
</protein>
<gene>
    <name evidence="8" type="ORF">D9611_001471</name>
</gene>
<dbReference type="AlphaFoldDB" id="A0A8H5FNA2"/>
<comment type="caution">
    <text evidence="8">The sequence shown here is derived from an EMBL/GenBank/DDBJ whole genome shotgun (WGS) entry which is preliminary data.</text>
</comment>
<name>A0A8H5FNA2_9AGAR</name>
<evidence type="ECO:0000313" key="8">
    <source>
        <dbReference type="EMBL" id="KAF5342688.1"/>
    </source>
</evidence>
<dbReference type="OrthoDB" id="2261376at2759"/>
<evidence type="ECO:0000256" key="1">
    <source>
        <dbReference type="ARBA" id="ARBA00004141"/>
    </source>
</evidence>
<dbReference type="SUPFAM" id="SSF103473">
    <property type="entry name" value="MFS general substrate transporter"/>
    <property type="match status" value="1"/>
</dbReference>
<feature type="domain" description="Major facilitator superfamily (MFS) profile" evidence="7">
    <location>
        <begin position="1"/>
        <end position="144"/>
    </location>
</feature>
<dbReference type="InterPro" id="IPR036259">
    <property type="entry name" value="MFS_trans_sf"/>
</dbReference>
<feature type="transmembrane region" description="Helical" evidence="6">
    <location>
        <begin position="122"/>
        <end position="140"/>
    </location>
</feature>
<evidence type="ECO:0000256" key="3">
    <source>
        <dbReference type="ARBA" id="ARBA00022989"/>
    </source>
</evidence>
<dbReference type="PANTHER" id="PTHR23508:SF10">
    <property type="entry name" value="CARBOXYLIC ACID TRANSPORTER PROTEIN HOMOLOG"/>
    <property type="match status" value="1"/>
</dbReference>
<keyword evidence="4 6" id="KW-0472">Membrane</keyword>
<evidence type="ECO:0000256" key="6">
    <source>
        <dbReference type="SAM" id="Phobius"/>
    </source>
</evidence>
<feature type="compositionally biased region" description="Polar residues" evidence="5">
    <location>
        <begin position="169"/>
        <end position="179"/>
    </location>
</feature>
<evidence type="ECO:0000256" key="4">
    <source>
        <dbReference type="ARBA" id="ARBA00023136"/>
    </source>
</evidence>
<feature type="region of interest" description="Disordered" evidence="5">
    <location>
        <begin position="169"/>
        <end position="195"/>
    </location>
</feature>
<keyword evidence="2 6" id="KW-0812">Transmembrane</keyword>
<reference evidence="8 9" key="1">
    <citation type="journal article" date="2020" name="ISME J.">
        <title>Uncovering the hidden diversity of litter-decomposition mechanisms in mushroom-forming fungi.</title>
        <authorList>
            <person name="Floudas D."/>
            <person name="Bentzer J."/>
            <person name="Ahren D."/>
            <person name="Johansson T."/>
            <person name="Persson P."/>
            <person name="Tunlid A."/>
        </authorList>
    </citation>
    <scope>NUCLEOTIDE SEQUENCE [LARGE SCALE GENOMIC DNA]</scope>
    <source>
        <strain evidence="8 9">CBS 175.51</strain>
    </source>
</reference>
<dbReference type="Gene3D" id="1.20.1250.20">
    <property type="entry name" value="MFS general substrate transporter like domains"/>
    <property type="match status" value="1"/>
</dbReference>
<evidence type="ECO:0000313" key="9">
    <source>
        <dbReference type="Proteomes" id="UP000541558"/>
    </source>
</evidence>
<comment type="subcellular location">
    <subcellularLocation>
        <location evidence="1">Membrane</location>
        <topology evidence="1">Multi-pass membrane protein</topology>
    </subcellularLocation>
</comment>
<sequence>MPGTLGGAFVVDYLGPKYTMITGLLLQAVIGFIMSGLYKQLTSHIAAFAVVYGIFLSFGEFGPGNCLGLLASKSSPTAIRGQFYGLAAAVGKVGAFIGTWIFPPIIDAFGGSDSIRGNTGPFWIASGLAILSALVVFFFVKPLTADGMEKEDREFRAYLEANGFDTSTMGLPEYSSETASVEIDEKKSAEKVETA</sequence>
<dbReference type="GO" id="GO:0046943">
    <property type="term" value="F:carboxylic acid transmembrane transporter activity"/>
    <property type="evidence" value="ECO:0007669"/>
    <property type="project" value="TreeGrafter"/>
</dbReference>
<evidence type="ECO:0000259" key="7">
    <source>
        <dbReference type="PROSITE" id="PS50850"/>
    </source>
</evidence>
<dbReference type="InterPro" id="IPR005828">
    <property type="entry name" value="MFS_sugar_transport-like"/>
</dbReference>
<evidence type="ECO:0000256" key="2">
    <source>
        <dbReference type="ARBA" id="ARBA00022692"/>
    </source>
</evidence>
<keyword evidence="9" id="KW-1185">Reference proteome</keyword>
<organism evidence="8 9">
    <name type="scientific">Ephemerocybe angulata</name>
    <dbReference type="NCBI Taxonomy" id="980116"/>
    <lineage>
        <taxon>Eukaryota</taxon>
        <taxon>Fungi</taxon>
        <taxon>Dikarya</taxon>
        <taxon>Basidiomycota</taxon>
        <taxon>Agaricomycotina</taxon>
        <taxon>Agaricomycetes</taxon>
        <taxon>Agaricomycetidae</taxon>
        <taxon>Agaricales</taxon>
        <taxon>Agaricineae</taxon>
        <taxon>Psathyrellaceae</taxon>
        <taxon>Ephemerocybe</taxon>
    </lineage>
</organism>
<feature type="compositionally biased region" description="Basic and acidic residues" evidence="5">
    <location>
        <begin position="183"/>
        <end position="195"/>
    </location>
</feature>
<feature type="transmembrane region" description="Helical" evidence="6">
    <location>
        <begin position="18"/>
        <end position="38"/>
    </location>
</feature>
<accession>A0A8H5FNA2</accession>
<dbReference type="InterPro" id="IPR020846">
    <property type="entry name" value="MFS_dom"/>
</dbReference>
<dbReference type="Proteomes" id="UP000541558">
    <property type="component" value="Unassembled WGS sequence"/>
</dbReference>